<keyword evidence="1" id="KW-0812">Transmembrane</keyword>
<comment type="caution">
    <text evidence="2">The sequence shown here is derived from an EMBL/GenBank/DDBJ whole genome shotgun (WGS) entry which is preliminary data.</text>
</comment>
<organism evidence="2 3">
    <name type="scientific">Intoshia linei</name>
    <dbReference type="NCBI Taxonomy" id="1819745"/>
    <lineage>
        <taxon>Eukaryota</taxon>
        <taxon>Metazoa</taxon>
        <taxon>Spiralia</taxon>
        <taxon>Lophotrochozoa</taxon>
        <taxon>Mesozoa</taxon>
        <taxon>Orthonectida</taxon>
        <taxon>Rhopaluridae</taxon>
        <taxon>Intoshia</taxon>
    </lineage>
</organism>
<evidence type="ECO:0000313" key="2">
    <source>
        <dbReference type="EMBL" id="OAF64079.1"/>
    </source>
</evidence>
<keyword evidence="3" id="KW-1185">Reference proteome</keyword>
<evidence type="ECO:0000313" key="3">
    <source>
        <dbReference type="Proteomes" id="UP000078046"/>
    </source>
</evidence>
<gene>
    <name evidence="2" type="ORF">A3Q56_08217</name>
</gene>
<dbReference type="Proteomes" id="UP000078046">
    <property type="component" value="Unassembled WGS sequence"/>
</dbReference>
<feature type="transmembrane region" description="Helical" evidence="1">
    <location>
        <begin position="71"/>
        <end position="91"/>
    </location>
</feature>
<keyword evidence="1" id="KW-0472">Membrane</keyword>
<accession>A0A177APY4</accession>
<proteinExistence type="predicted"/>
<keyword evidence="1" id="KW-1133">Transmembrane helix</keyword>
<dbReference type="AlphaFoldDB" id="A0A177APY4"/>
<name>A0A177APY4_9BILA</name>
<dbReference type="EMBL" id="LWCA01002152">
    <property type="protein sequence ID" value="OAF64079.1"/>
    <property type="molecule type" value="Genomic_DNA"/>
</dbReference>
<evidence type="ECO:0000256" key="1">
    <source>
        <dbReference type="SAM" id="Phobius"/>
    </source>
</evidence>
<sequence length="99" mass="11469">MNGTIHSLSWNNSGDRMAFAVDSIIYYAVIKKPKIWGLLDTDYIYFDRNLPENFISNAKTLYFRNINQSNVIIIIAILSTHMSVVQTLYLLKSVRCDNY</sequence>
<reference evidence="2 3" key="1">
    <citation type="submission" date="2016-04" db="EMBL/GenBank/DDBJ databases">
        <title>The genome of Intoshia linei affirms orthonectids as highly simplified spiralians.</title>
        <authorList>
            <person name="Mikhailov K.V."/>
            <person name="Slusarev G.S."/>
            <person name="Nikitin M.A."/>
            <person name="Logacheva M.D."/>
            <person name="Penin A."/>
            <person name="Aleoshin V."/>
            <person name="Panchin Y.V."/>
        </authorList>
    </citation>
    <scope>NUCLEOTIDE SEQUENCE [LARGE SCALE GENOMIC DNA]</scope>
    <source>
        <strain evidence="2">Intl2013</strain>
        <tissue evidence="2">Whole animal</tissue>
    </source>
</reference>
<protein>
    <submittedName>
        <fullName evidence="2">Uncharacterized protein</fullName>
    </submittedName>
</protein>